<name>A0A4R7FLG9_9MICO</name>
<proteinExistence type="inferred from homology"/>
<feature type="transmembrane region" description="Helical" evidence="7">
    <location>
        <begin position="372"/>
        <end position="396"/>
    </location>
</feature>
<comment type="similarity">
    <text evidence="7">Belongs to the binding-protein-dependent transport system permease family.</text>
</comment>
<keyword evidence="10" id="KW-1185">Reference proteome</keyword>
<keyword evidence="2 7" id="KW-0813">Transport</keyword>
<dbReference type="SUPFAM" id="SSF161098">
    <property type="entry name" value="MetI-like"/>
    <property type="match status" value="2"/>
</dbReference>
<dbReference type="Pfam" id="PF00528">
    <property type="entry name" value="BPD_transp_1"/>
    <property type="match status" value="2"/>
</dbReference>
<evidence type="ECO:0000259" key="8">
    <source>
        <dbReference type="PROSITE" id="PS50928"/>
    </source>
</evidence>
<accession>A0A4R7FLG9</accession>
<dbReference type="EMBL" id="SOAM01000002">
    <property type="protein sequence ID" value="TDS77218.1"/>
    <property type="molecule type" value="Genomic_DNA"/>
</dbReference>
<dbReference type="InterPro" id="IPR035906">
    <property type="entry name" value="MetI-like_sf"/>
</dbReference>
<feature type="domain" description="ABC transmembrane type-1" evidence="8">
    <location>
        <begin position="65"/>
        <end position="248"/>
    </location>
</feature>
<reference evidence="9 10" key="1">
    <citation type="submission" date="2019-03" db="EMBL/GenBank/DDBJ databases">
        <title>Genomic Encyclopedia of Archaeal and Bacterial Type Strains, Phase II (KMG-II): from individual species to whole genera.</title>
        <authorList>
            <person name="Goeker M."/>
        </authorList>
    </citation>
    <scope>NUCLEOTIDE SEQUENCE [LARGE SCALE GENOMIC DNA]</scope>
    <source>
        <strain evidence="9 10">DSM 24782</strain>
    </source>
</reference>
<dbReference type="GO" id="GO:0005886">
    <property type="term" value="C:plasma membrane"/>
    <property type="evidence" value="ECO:0007669"/>
    <property type="project" value="UniProtKB-SubCell"/>
</dbReference>
<keyword evidence="3" id="KW-1003">Cell membrane</keyword>
<evidence type="ECO:0000313" key="10">
    <source>
        <dbReference type="Proteomes" id="UP000295344"/>
    </source>
</evidence>
<sequence>MTAVPMPRPGGFQRLRRLRFLPPLAVVLVLWTVAALLLAPIRVVPTPWAVATAWIGDLSIWPVNILATLRNAAIGYVAGNALAIVLAVVFVRVEWAERVLMRVAVVTFCVPLVAITPILTVLFPDDVPKQILAAISVFFTTLVACVLGLRSVSSTMIDLVRSMGGTEGEILRRTRVKAMLPSLFAGLQIAAPAAVLGTILGEYLGANEGLGVLLVQAQSAFQIPRAWGVAFTMAALAGVVYWGTGRVGALLTPWVGKEVSTAVGQDIQAEAGLATARNAGSAVLGLLGSIAVVVAVWWGVIAAFGLSPYFAKTPVDVLGYLLSDSEAAANRSVILDGLLITLRDAGLGYVVGTVLASGIAVLIVSSAGAERFVMPIAIVMRSIPIVAMTPLLALVFGRGLGGVTVIVTLVTFFPTLVTVATALRSTPALACDVVLSMGGSTAQVMTRVRLLYAIPALFAAARVAVPGAVAGATLAEWLATGEGLGSMLVQDYAASRFDALWSESVVIVGVSVLLYGGIGLVERAVTKRFEMRGR</sequence>
<feature type="transmembrane region" description="Helical" evidence="7">
    <location>
        <begin position="103"/>
        <end position="124"/>
    </location>
</feature>
<feature type="transmembrane region" description="Helical" evidence="7">
    <location>
        <begin position="346"/>
        <end position="365"/>
    </location>
</feature>
<dbReference type="PANTHER" id="PTHR30151:SF0">
    <property type="entry name" value="ABC TRANSPORTER PERMEASE PROTEIN MJ0413-RELATED"/>
    <property type="match status" value="1"/>
</dbReference>
<dbReference type="OrthoDB" id="7274389at2"/>
<dbReference type="InterPro" id="IPR000515">
    <property type="entry name" value="MetI-like"/>
</dbReference>
<feature type="transmembrane region" description="Helical" evidence="7">
    <location>
        <begin position="402"/>
        <end position="423"/>
    </location>
</feature>
<feature type="transmembrane region" description="Helical" evidence="7">
    <location>
        <begin position="450"/>
        <end position="479"/>
    </location>
</feature>
<keyword evidence="6 7" id="KW-0472">Membrane</keyword>
<evidence type="ECO:0000256" key="4">
    <source>
        <dbReference type="ARBA" id="ARBA00022692"/>
    </source>
</evidence>
<keyword evidence="5 7" id="KW-1133">Transmembrane helix</keyword>
<feature type="transmembrane region" description="Helical" evidence="7">
    <location>
        <begin position="226"/>
        <end position="244"/>
    </location>
</feature>
<dbReference type="GO" id="GO:0055085">
    <property type="term" value="P:transmembrane transport"/>
    <property type="evidence" value="ECO:0007669"/>
    <property type="project" value="InterPro"/>
</dbReference>
<feature type="transmembrane region" description="Helical" evidence="7">
    <location>
        <begin position="499"/>
        <end position="521"/>
    </location>
</feature>
<dbReference type="RefSeq" id="WP_133766316.1">
    <property type="nucleotide sequence ID" value="NZ_BAAARP010000002.1"/>
</dbReference>
<dbReference type="CDD" id="cd06261">
    <property type="entry name" value="TM_PBP2"/>
    <property type="match status" value="2"/>
</dbReference>
<gene>
    <name evidence="9" type="ORF">CLV52_2159</name>
</gene>
<feature type="transmembrane region" description="Helical" evidence="7">
    <location>
        <begin position="182"/>
        <end position="206"/>
    </location>
</feature>
<feature type="domain" description="ABC transmembrane type-1" evidence="8">
    <location>
        <begin position="338"/>
        <end position="518"/>
    </location>
</feature>
<evidence type="ECO:0000256" key="5">
    <source>
        <dbReference type="ARBA" id="ARBA00022989"/>
    </source>
</evidence>
<feature type="transmembrane region" description="Helical" evidence="7">
    <location>
        <begin position="20"/>
        <end position="41"/>
    </location>
</feature>
<dbReference type="Gene3D" id="1.10.3720.10">
    <property type="entry name" value="MetI-like"/>
    <property type="match status" value="2"/>
</dbReference>
<keyword evidence="4 7" id="KW-0812">Transmembrane</keyword>
<evidence type="ECO:0000313" key="9">
    <source>
        <dbReference type="EMBL" id="TDS77218.1"/>
    </source>
</evidence>
<comment type="caution">
    <text evidence="9">The sequence shown here is derived from an EMBL/GenBank/DDBJ whole genome shotgun (WGS) entry which is preliminary data.</text>
</comment>
<evidence type="ECO:0000256" key="6">
    <source>
        <dbReference type="ARBA" id="ARBA00023136"/>
    </source>
</evidence>
<dbReference type="PANTHER" id="PTHR30151">
    <property type="entry name" value="ALKANE SULFONATE ABC TRANSPORTER-RELATED, MEMBRANE SUBUNIT"/>
    <property type="match status" value="1"/>
</dbReference>
<dbReference type="AlphaFoldDB" id="A0A4R7FLG9"/>
<feature type="transmembrane region" description="Helical" evidence="7">
    <location>
        <begin position="283"/>
        <end position="306"/>
    </location>
</feature>
<dbReference type="Proteomes" id="UP000295344">
    <property type="component" value="Unassembled WGS sequence"/>
</dbReference>
<evidence type="ECO:0000256" key="7">
    <source>
        <dbReference type="RuleBase" id="RU363032"/>
    </source>
</evidence>
<feature type="transmembrane region" description="Helical" evidence="7">
    <location>
        <begin position="130"/>
        <end position="149"/>
    </location>
</feature>
<organism evidence="9 10">
    <name type="scientific">Amnibacterium kyonggiense</name>
    <dbReference type="NCBI Taxonomy" id="595671"/>
    <lineage>
        <taxon>Bacteria</taxon>
        <taxon>Bacillati</taxon>
        <taxon>Actinomycetota</taxon>
        <taxon>Actinomycetes</taxon>
        <taxon>Micrococcales</taxon>
        <taxon>Microbacteriaceae</taxon>
        <taxon>Amnibacterium</taxon>
    </lineage>
</organism>
<feature type="transmembrane region" description="Helical" evidence="7">
    <location>
        <begin position="73"/>
        <end position="91"/>
    </location>
</feature>
<evidence type="ECO:0000256" key="3">
    <source>
        <dbReference type="ARBA" id="ARBA00022475"/>
    </source>
</evidence>
<evidence type="ECO:0000256" key="2">
    <source>
        <dbReference type="ARBA" id="ARBA00022448"/>
    </source>
</evidence>
<protein>
    <submittedName>
        <fullName evidence="9">ABC-type nitrate/sulfonate/bicarbonate transport system permease component</fullName>
    </submittedName>
</protein>
<dbReference type="PROSITE" id="PS50928">
    <property type="entry name" value="ABC_TM1"/>
    <property type="match status" value="2"/>
</dbReference>
<evidence type="ECO:0000256" key="1">
    <source>
        <dbReference type="ARBA" id="ARBA00004651"/>
    </source>
</evidence>
<comment type="subcellular location">
    <subcellularLocation>
        <location evidence="1 7">Cell membrane</location>
        <topology evidence="1 7">Multi-pass membrane protein</topology>
    </subcellularLocation>
</comment>